<feature type="region of interest" description="Disordered" evidence="3">
    <location>
        <begin position="813"/>
        <end position="895"/>
    </location>
</feature>
<dbReference type="InterPro" id="IPR015943">
    <property type="entry name" value="WD40/YVTN_repeat-like_dom_sf"/>
</dbReference>
<feature type="compositionally biased region" description="Low complexity" evidence="3">
    <location>
        <begin position="464"/>
        <end position="478"/>
    </location>
</feature>
<feature type="region of interest" description="Disordered" evidence="3">
    <location>
        <begin position="178"/>
        <end position="206"/>
    </location>
</feature>
<feature type="compositionally biased region" description="Low complexity" evidence="3">
    <location>
        <begin position="862"/>
        <end position="888"/>
    </location>
</feature>
<evidence type="ECO:0000313" key="5">
    <source>
        <dbReference type="EMBL" id="PRW44969.1"/>
    </source>
</evidence>
<dbReference type="GO" id="GO:0000139">
    <property type="term" value="C:Golgi membrane"/>
    <property type="evidence" value="ECO:0007669"/>
    <property type="project" value="TreeGrafter"/>
</dbReference>
<dbReference type="STRING" id="3076.A0A2P6TL12"/>
<dbReference type="InterPro" id="IPR009771">
    <property type="entry name" value="RIC1_C"/>
</dbReference>
<comment type="subcellular location">
    <subcellularLocation>
        <location evidence="1">Membrane</location>
    </subcellularLocation>
</comment>
<dbReference type="EMBL" id="LHPG02000012">
    <property type="protein sequence ID" value="PRW44969.1"/>
    <property type="molecule type" value="Genomic_DNA"/>
</dbReference>
<evidence type="ECO:0000313" key="6">
    <source>
        <dbReference type="Proteomes" id="UP000239899"/>
    </source>
</evidence>
<feature type="domain" description="RIC1 C-terminal alpha solenoid region" evidence="4">
    <location>
        <begin position="1145"/>
        <end position="1358"/>
    </location>
</feature>
<dbReference type="InterPro" id="IPR040096">
    <property type="entry name" value="Ric1"/>
</dbReference>
<keyword evidence="2" id="KW-0472">Membrane</keyword>
<name>A0A2P6TL12_CHLSO</name>
<organism evidence="5 6">
    <name type="scientific">Chlorella sorokiniana</name>
    <name type="common">Freshwater green alga</name>
    <dbReference type="NCBI Taxonomy" id="3076"/>
    <lineage>
        <taxon>Eukaryota</taxon>
        <taxon>Viridiplantae</taxon>
        <taxon>Chlorophyta</taxon>
        <taxon>core chlorophytes</taxon>
        <taxon>Trebouxiophyceae</taxon>
        <taxon>Chlorellales</taxon>
        <taxon>Chlorellaceae</taxon>
        <taxon>Chlorella clade</taxon>
        <taxon>Chlorella</taxon>
    </lineage>
</organism>
<dbReference type="GO" id="GO:0006886">
    <property type="term" value="P:intracellular protein transport"/>
    <property type="evidence" value="ECO:0007669"/>
    <property type="project" value="InterPro"/>
</dbReference>
<evidence type="ECO:0000259" key="4">
    <source>
        <dbReference type="Pfam" id="PF07064"/>
    </source>
</evidence>
<evidence type="ECO:0000256" key="1">
    <source>
        <dbReference type="ARBA" id="ARBA00004370"/>
    </source>
</evidence>
<dbReference type="Pfam" id="PF07064">
    <property type="entry name" value="RIC1"/>
    <property type="match status" value="1"/>
</dbReference>
<feature type="region of interest" description="Disordered" evidence="3">
    <location>
        <begin position="968"/>
        <end position="997"/>
    </location>
</feature>
<dbReference type="Proteomes" id="UP000239899">
    <property type="component" value="Unassembled WGS sequence"/>
</dbReference>
<feature type="region of interest" description="Disordered" evidence="3">
    <location>
        <begin position="1467"/>
        <end position="1493"/>
    </location>
</feature>
<accession>A0A2P6TL12</accession>
<feature type="compositionally biased region" description="Low complexity" evidence="3">
    <location>
        <begin position="1467"/>
        <end position="1483"/>
    </location>
</feature>
<dbReference type="GO" id="GO:0042147">
    <property type="term" value="P:retrograde transport, endosome to Golgi"/>
    <property type="evidence" value="ECO:0007669"/>
    <property type="project" value="TreeGrafter"/>
</dbReference>
<protein>
    <submittedName>
        <fullName evidence="5">RAB6A-GEF complex partner 1-like isoform B</fullName>
    </submittedName>
</protein>
<dbReference type="SUPFAM" id="SSF50978">
    <property type="entry name" value="WD40 repeat-like"/>
    <property type="match status" value="1"/>
</dbReference>
<gene>
    <name evidence="5" type="ORF">C2E21_6411</name>
</gene>
<feature type="region of interest" description="Disordered" evidence="3">
    <location>
        <begin position="328"/>
        <end position="350"/>
    </location>
</feature>
<reference evidence="5 6" key="1">
    <citation type="journal article" date="2018" name="Plant J.">
        <title>Genome sequences of Chlorella sorokiniana UTEX 1602 and Micractinium conductrix SAG 241.80: implications to maltose excretion by a green alga.</title>
        <authorList>
            <person name="Arriola M.B."/>
            <person name="Velmurugan N."/>
            <person name="Zhang Y."/>
            <person name="Plunkett M.H."/>
            <person name="Hondzo H."/>
            <person name="Barney B.M."/>
        </authorList>
    </citation>
    <scope>NUCLEOTIDE SEQUENCE [LARGE SCALE GENOMIC DNA]</scope>
    <source>
        <strain evidence="6">UTEX 1602</strain>
    </source>
</reference>
<comment type="caution">
    <text evidence="5">The sequence shown here is derived from an EMBL/GenBank/DDBJ whole genome shotgun (WGS) entry which is preliminary data.</text>
</comment>
<feature type="region of interest" description="Disordered" evidence="3">
    <location>
        <begin position="1381"/>
        <end position="1438"/>
    </location>
</feature>
<sequence length="1655" mass="168750">MYFSYGWPRSLVTGATAADSEAIYAAQGAGEYIVVVFNATIQIWSGGEHRLKLGELHRTPEALEEEGPNVRAHWCPQKRVLAVATAANHLQLYSLNVSSEAVWRLPNGRDVRRVNVYLSHSIHLDYGTVRIGDLGGDARSLLVALTNGTMQVFSWQGKLRGQANPFIAAYEGSRSRAQRSRSQALAEGSRLGPRGSLASSSSTTAAGEGGAGAASALLAAMAAMDLPQPTPALPAEVAVARIHYAPAARMLAVVLADGRCALCRTADSGIHPVEQLQLFRWVHKPAGPAAPAVVAAALNPSAQLLALGMSHGRVAIYTMQSLLAHGRQLSHPSGLQPQHQRGGSGHFGSFGSSGALGSGGGSSGSSGAGQPEPVRVLSLADWGFRSTVVGAATQLQWSPDGRVLAVGYANRGMAVWTPSGCRLMCSLRQAVATAMPGGSTLGLGGGPGAQLAAGTPTHRATSISPGAGEGASAGQQGPLQRSSTDSALGSPGRKAAGAGAGCSGAALEQGVLEGAVTALAWSAQGYQLLVAEAGKGSCLHQLEFARQVHGGHRAAAAAAHGGGQDEVQALQAADRILLITEARQSANPALRVPASPRGGGGGGQSEFDAAAAAARPDLTLQHIKLPQQYLEAAYPLLQQYLEAAYPLMHAAISQDRQDIAVAGTRGLAVYSRRTRRWRLFGDATQERSIQVHGLMWLPGGVIAAVAHVEGGGGRGQEAASPQLLLYPQYHLDSASLLARMPLPQVPVAMDSAGWHMVLAFAPLDLKLYKVTLEGQLGPGAAKQSARLSLVRELSIMGLGNPLQEIALIDPMTLPRDSESDQGSSTAAPSATSSRAQTPHDAAPQQAQQAQQGLGSAGGSGGSTSSLGTGFPQLPPVATRPRTPTAAEPLGTHAASDTPQQCVLLRAGGIMSKLDMQEGSEVLLSDAIERFWLPISPAAAGAGAPTVGGGSASVSVSRAGSFLVRAASGSSTAEGGGTAGTAGTAGGPPLSTSSSMAGLARNTSDAELIGAAAAAAAAQLATAGEGGEGGQPGQPPRVEMPWWTYGARGMQLWFPSSLSEPLTPSLRSMTSPTATGLAAAAAAAASNSTDPELEFDREVYPIGVSLTEVSIIGVMQRVVRSPVFPPEAAQSLCFHPLPESQPVLPCLLRRLLQKGRYDDALELARWHSSGPHFNRSLEWLLFTALEIDADTRPHGTTAGAAGAAAGADGQQFAPILGSPIGGGRTARQARFNSSYSVTVGSAGAPAGKRAGEQRQAGPLLLAAARLISQFPQFPEIVVSVARKTDAALWPALFAAVGSPLRLCQGLMRADQLQSAACCLVIVERIEGGALAQQAALQLMQAALGVGQYGLAADLLRFLVPPGEGEALLTPSSAAAAADSGAAAAGGDAAGGAQQGQQAAEAAGAQAAEAAAAQVQQGAQPVPEQPKPEQPQAGGSWFWGLLGMGGSGAPAGTTQAAAAAAGQQQAAAAAQQQELEQQQEQAWRQQQEEEEAAAAGDAWRLTAQHAWKLLDSGALREAAQLSRALAELHGGLPALLAATAADVPGAAAHLTPSSAAIASALFVAANEFLVAEGEGDAVLAAEILMQACQDAGCINLATALALLLGDESSLQRFATANPAVWADLHRLIANDVHLCGFAPVLSPLPSPVVASVAAGRG</sequence>
<keyword evidence="6" id="KW-1185">Reference proteome</keyword>
<dbReference type="OrthoDB" id="513902at2759"/>
<feature type="compositionally biased region" description="Low complexity" evidence="3">
    <location>
        <begin position="1393"/>
        <end position="1420"/>
    </location>
</feature>
<feature type="compositionally biased region" description="Gly residues" evidence="3">
    <location>
        <begin position="973"/>
        <end position="985"/>
    </location>
</feature>
<feature type="compositionally biased region" description="Polar residues" evidence="3">
    <location>
        <begin position="330"/>
        <end position="341"/>
    </location>
</feature>
<proteinExistence type="predicted"/>
<feature type="compositionally biased region" description="Low complexity" evidence="3">
    <location>
        <begin position="180"/>
        <end position="206"/>
    </location>
</feature>
<dbReference type="Gene3D" id="2.130.10.10">
    <property type="entry name" value="YVTN repeat-like/Quinoprotein amine dehydrogenase"/>
    <property type="match status" value="1"/>
</dbReference>
<dbReference type="GO" id="GO:0034066">
    <property type="term" value="C:Ric1-Rgp1 guanyl-nucleotide exchange factor complex"/>
    <property type="evidence" value="ECO:0007669"/>
    <property type="project" value="InterPro"/>
</dbReference>
<feature type="compositionally biased region" description="Low complexity" evidence="3">
    <location>
        <begin position="823"/>
        <end position="853"/>
    </location>
</feature>
<dbReference type="GO" id="GO:0005829">
    <property type="term" value="C:cytosol"/>
    <property type="evidence" value="ECO:0007669"/>
    <property type="project" value="TreeGrafter"/>
</dbReference>
<dbReference type="SUPFAM" id="SSF82171">
    <property type="entry name" value="DPP6 N-terminal domain-like"/>
    <property type="match status" value="1"/>
</dbReference>
<dbReference type="InterPro" id="IPR036322">
    <property type="entry name" value="WD40_repeat_dom_sf"/>
</dbReference>
<feature type="region of interest" description="Disordered" evidence="3">
    <location>
        <begin position="446"/>
        <end position="494"/>
    </location>
</feature>
<evidence type="ECO:0000256" key="2">
    <source>
        <dbReference type="ARBA" id="ARBA00023136"/>
    </source>
</evidence>
<dbReference type="PANTHER" id="PTHR22746:SF10">
    <property type="entry name" value="GUANINE NUCLEOTIDE EXCHANGE FACTOR SUBUNIT RIC1"/>
    <property type="match status" value="1"/>
</dbReference>
<dbReference type="PANTHER" id="PTHR22746">
    <property type="entry name" value="RAB6A-GEF COMPLEX PARTNER PROTEIN 1"/>
    <property type="match status" value="1"/>
</dbReference>
<evidence type="ECO:0000256" key="3">
    <source>
        <dbReference type="SAM" id="MobiDB-lite"/>
    </source>
</evidence>